<comment type="similarity">
    <text evidence="6 7">Belongs to the class I-like SAM-binding methyltransferase superfamily. C5-methyltransferase family.</text>
</comment>
<dbReference type="Gene3D" id="3.40.50.150">
    <property type="entry name" value="Vaccinia Virus protein VP39"/>
    <property type="match status" value="1"/>
</dbReference>
<accession>A0A242NEY2</accession>
<dbReference type="AlphaFoldDB" id="A0A242NEY2"/>
<keyword evidence="11" id="KW-1185">Reference proteome</keyword>
<evidence type="ECO:0000313" key="12">
    <source>
        <dbReference type="Proteomes" id="UP000194977"/>
    </source>
</evidence>
<dbReference type="CDD" id="cd00315">
    <property type="entry name" value="Cyt_C5_DNA_methylase"/>
    <property type="match status" value="1"/>
</dbReference>
<dbReference type="InterPro" id="IPR018117">
    <property type="entry name" value="C5_DNA_meth_AS"/>
</dbReference>
<evidence type="ECO:0000313" key="10">
    <source>
        <dbReference type="EMBL" id="OTQ09267.1"/>
    </source>
</evidence>
<evidence type="ECO:0000256" key="1">
    <source>
        <dbReference type="ARBA" id="ARBA00022603"/>
    </source>
</evidence>
<dbReference type="GO" id="GO:0004519">
    <property type="term" value="F:endonuclease activity"/>
    <property type="evidence" value="ECO:0007669"/>
    <property type="project" value="UniProtKB-KW"/>
</dbReference>
<dbReference type="GO" id="GO:0032259">
    <property type="term" value="P:methylation"/>
    <property type="evidence" value="ECO:0007669"/>
    <property type="project" value="UniProtKB-KW"/>
</dbReference>
<keyword evidence="4" id="KW-0680">Restriction system</keyword>
<keyword evidence="2 6" id="KW-0808">Transferase</keyword>
<dbReference type="NCBIfam" id="TIGR00675">
    <property type="entry name" value="dcm"/>
    <property type="match status" value="1"/>
</dbReference>
<comment type="caution">
    <text evidence="9">The sequence shown here is derived from an EMBL/GenBank/DDBJ whole genome shotgun (WGS) entry which is preliminary data.</text>
</comment>
<name>A0A242NEY2_9GAMM</name>
<dbReference type="Gene3D" id="3.90.120.10">
    <property type="entry name" value="DNA Methylase, subunit A, domain 2"/>
    <property type="match status" value="1"/>
</dbReference>
<keyword evidence="3 6" id="KW-0949">S-adenosyl-L-methionine</keyword>
<dbReference type="Proteomes" id="UP000194800">
    <property type="component" value="Unassembled WGS sequence"/>
</dbReference>
<evidence type="ECO:0000256" key="7">
    <source>
        <dbReference type="RuleBase" id="RU000416"/>
    </source>
</evidence>
<dbReference type="EC" id="2.1.1.37" evidence="8"/>
<evidence type="ECO:0000313" key="9">
    <source>
        <dbReference type="EMBL" id="OTP98399.1"/>
    </source>
</evidence>
<keyword evidence="1 6" id="KW-0489">Methyltransferase</keyword>
<proteinExistence type="inferred from homology"/>
<keyword evidence="9" id="KW-0540">Nuclease</keyword>
<dbReference type="GO" id="GO:0003886">
    <property type="term" value="F:DNA (cytosine-5-)-methyltransferase activity"/>
    <property type="evidence" value="ECO:0007669"/>
    <property type="project" value="UniProtKB-EC"/>
</dbReference>
<dbReference type="InterPro" id="IPR050750">
    <property type="entry name" value="C5-MTase"/>
</dbReference>
<dbReference type="PROSITE" id="PS00095">
    <property type="entry name" value="C5_MTASE_2"/>
    <property type="match status" value="1"/>
</dbReference>
<dbReference type="PANTHER" id="PTHR46098">
    <property type="entry name" value="TRNA (CYTOSINE(38)-C(5))-METHYLTRANSFERASE"/>
    <property type="match status" value="1"/>
</dbReference>
<evidence type="ECO:0000256" key="3">
    <source>
        <dbReference type="ARBA" id="ARBA00022691"/>
    </source>
</evidence>
<evidence type="ECO:0000313" key="11">
    <source>
        <dbReference type="Proteomes" id="UP000194800"/>
    </source>
</evidence>
<dbReference type="InterPro" id="IPR029063">
    <property type="entry name" value="SAM-dependent_MTases_sf"/>
</dbReference>
<comment type="catalytic activity">
    <reaction evidence="5 8">
        <text>a 2'-deoxycytidine in DNA + S-adenosyl-L-methionine = a 5-methyl-2'-deoxycytidine in DNA + S-adenosyl-L-homocysteine + H(+)</text>
        <dbReference type="Rhea" id="RHEA:13681"/>
        <dbReference type="Rhea" id="RHEA-COMP:11369"/>
        <dbReference type="Rhea" id="RHEA-COMP:11370"/>
        <dbReference type="ChEBI" id="CHEBI:15378"/>
        <dbReference type="ChEBI" id="CHEBI:57856"/>
        <dbReference type="ChEBI" id="CHEBI:59789"/>
        <dbReference type="ChEBI" id="CHEBI:85452"/>
        <dbReference type="ChEBI" id="CHEBI:85454"/>
        <dbReference type="EC" id="2.1.1.37"/>
    </reaction>
</comment>
<dbReference type="Pfam" id="PF00145">
    <property type="entry name" value="DNA_methylase"/>
    <property type="match status" value="2"/>
</dbReference>
<evidence type="ECO:0000256" key="6">
    <source>
        <dbReference type="PROSITE-ProRule" id="PRU01016"/>
    </source>
</evidence>
<keyword evidence="9" id="KW-0378">Hydrolase</keyword>
<reference evidence="11 12" key="1">
    <citation type="submission" date="2017-03" db="EMBL/GenBank/DDBJ databases">
        <title>Comparative genomics of honeybee gut symbionts reveal geographically distinct and subgroup specific antibiotic resistance.</title>
        <authorList>
            <person name="Ludvigsen J."/>
            <person name="Porcellato D."/>
            <person name="Labee-Lund T.M."/>
            <person name="Amdam G.V."/>
            <person name="Rudi K."/>
        </authorList>
    </citation>
    <scope>NUCLEOTIDE SEQUENCE [LARGE SCALE GENOMIC DNA]</scope>
    <source>
        <strain evidence="9 12">A-7-12</strain>
        <strain evidence="10 11">A-9-12</strain>
    </source>
</reference>
<dbReference type="SUPFAM" id="SSF53335">
    <property type="entry name" value="S-adenosyl-L-methionine-dependent methyltransferases"/>
    <property type="match status" value="1"/>
</dbReference>
<dbReference type="EMBL" id="NART01000047">
    <property type="protein sequence ID" value="OTQ09267.1"/>
    <property type="molecule type" value="Genomic_DNA"/>
</dbReference>
<dbReference type="PRINTS" id="PR00105">
    <property type="entry name" value="C5METTRFRASE"/>
</dbReference>
<dbReference type="InterPro" id="IPR001525">
    <property type="entry name" value="C5_MeTfrase"/>
</dbReference>
<evidence type="ECO:0000256" key="8">
    <source>
        <dbReference type="RuleBase" id="RU000417"/>
    </source>
</evidence>
<dbReference type="PROSITE" id="PS00094">
    <property type="entry name" value="C5_MTASE_1"/>
    <property type="match status" value="1"/>
</dbReference>
<dbReference type="Proteomes" id="UP000194977">
    <property type="component" value="Unassembled WGS sequence"/>
</dbReference>
<protein>
    <recommendedName>
        <fullName evidence="8">Cytosine-specific methyltransferase</fullName>
        <ecNumber evidence="8">2.1.1.37</ecNumber>
    </recommendedName>
</protein>
<keyword evidence="9" id="KW-0255">Endonuclease</keyword>
<dbReference type="PANTHER" id="PTHR46098:SF1">
    <property type="entry name" value="TRNA (CYTOSINE(38)-C(5))-METHYLTRANSFERASE"/>
    <property type="match status" value="1"/>
</dbReference>
<dbReference type="RefSeq" id="WP_086301446.1">
    <property type="nucleotide sequence ID" value="NZ_MZNE01000032.1"/>
</dbReference>
<dbReference type="InterPro" id="IPR031303">
    <property type="entry name" value="C5_meth_CS"/>
</dbReference>
<feature type="active site" evidence="6">
    <location>
        <position position="75"/>
    </location>
</feature>
<dbReference type="GO" id="GO:0009307">
    <property type="term" value="P:DNA restriction-modification system"/>
    <property type="evidence" value="ECO:0007669"/>
    <property type="project" value="UniProtKB-KW"/>
</dbReference>
<gene>
    <name evidence="10" type="ORF">B6C91_09675</name>
    <name evidence="9" type="ORF">B6D08_11260</name>
</gene>
<dbReference type="PROSITE" id="PS51679">
    <property type="entry name" value="SAM_MT_C5"/>
    <property type="match status" value="1"/>
</dbReference>
<evidence type="ECO:0000256" key="2">
    <source>
        <dbReference type="ARBA" id="ARBA00022679"/>
    </source>
</evidence>
<dbReference type="Pfam" id="PF09561">
    <property type="entry name" value="RE_HpaII"/>
    <property type="match status" value="1"/>
</dbReference>
<evidence type="ECO:0000256" key="5">
    <source>
        <dbReference type="ARBA" id="ARBA00047422"/>
    </source>
</evidence>
<sequence length="631" mass="71949">MSYTYIDLFAGIGGFHLALKKAGMQCVFASEIDKFARETYINNHHIDEKIFNDDIRKISPQEIPNHDILCAGFPCQPFSQAGHKKGFKDGSNSERGNLFFCIADILAEKRPKAFILENVRHLLNHDNGKTFEIIQNTLKNLNYDVHYKVIKASDFGKPQHRPRIYIIGFNKDFVSQTDFHFPQPIPLKETMTDIWEAPCEREIGFTLRVGGRGSSIDDRRNWDSYRVDGEVKQLTPLQGKRMMGFPDEFILPKSITQAMKQLGNSVCVNVVYHLAESVKCHLEKYSSTIVGENIMNKGEWSEIYAFFKLLIDNKLYFGNEIAEKLDDHVTVIALAHNKGETIYEILGSEIIFKNKNNNQIKTMKVSSLISHEEVASFLEKIKNNRQNLCSIPDIEDLLTKLDIIGVVKGSSYEKGDFQIAFDYPNYPKTLNPIGIKSDLGAKPSLLNASVATNFIYQIEDFDGDIDSINAIETRSKIKDRLQAILNNNGKLTFTSCEVKVHQDNLMLVDSKMPEILSEILLSYYLGKGSKLSELETNPQKVARLQSYLKAVLLGMFSSKKWDGYEKSTGSILVKNNGDLRLFHVIKEDILKKYLFNNTKLDTPSSTRHRFGSIYKENNMLFIKLNLQIRML</sequence>
<dbReference type="EMBL" id="NARP01000032">
    <property type="protein sequence ID" value="OTP98399.1"/>
    <property type="molecule type" value="Genomic_DNA"/>
</dbReference>
<evidence type="ECO:0000256" key="4">
    <source>
        <dbReference type="ARBA" id="ARBA00022747"/>
    </source>
</evidence>
<organism evidence="9 12">
    <name type="scientific">Gilliamella apicola</name>
    <dbReference type="NCBI Taxonomy" id="1196095"/>
    <lineage>
        <taxon>Bacteria</taxon>
        <taxon>Pseudomonadati</taxon>
        <taxon>Pseudomonadota</taxon>
        <taxon>Gammaproteobacteria</taxon>
        <taxon>Orbales</taxon>
        <taxon>Orbaceae</taxon>
        <taxon>Gilliamella</taxon>
    </lineage>
</organism>
<dbReference type="InterPro" id="IPR019062">
    <property type="entry name" value="Restrct_endonuc_II_HpaII"/>
</dbReference>
<dbReference type="OrthoDB" id="9813719at2"/>